<dbReference type="PANTHER" id="PTHR38108">
    <property type="entry name" value="UPF0319 PROTEIN YCCT"/>
    <property type="match status" value="1"/>
</dbReference>
<proteinExistence type="inferred from homology"/>
<dbReference type="RefSeq" id="WP_072422343.1">
    <property type="nucleotide sequence ID" value="NZ_AP026392.1"/>
</dbReference>
<dbReference type="HAMAP" id="MF_00789">
    <property type="entry name" value="UPF0319"/>
    <property type="match status" value="1"/>
</dbReference>
<gene>
    <name evidence="4" type="ORF">KAM644c_12360</name>
</gene>
<protein>
    <recommendedName>
        <fullName evidence="3">UPF0319 protein KAM644c_12360</fullName>
    </recommendedName>
</protein>
<dbReference type="Pfam" id="PF09829">
    <property type="entry name" value="DUF2057"/>
    <property type="match status" value="1"/>
</dbReference>
<evidence type="ECO:0000313" key="4">
    <source>
        <dbReference type="EMBL" id="BDO12170.1"/>
    </source>
</evidence>
<evidence type="ECO:0000313" key="5">
    <source>
        <dbReference type="Proteomes" id="UP001058353"/>
    </source>
</evidence>
<feature type="chain" id="PRO_5042650643" description="UPF0319 protein KAM644c_12360" evidence="3">
    <location>
        <begin position="22"/>
        <end position="224"/>
    </location>
</feature>
<sequence length="224" mass="25558" precursor="true">MKNIKKIFTVVLLTCTTPVLAQSTLTIPDDVTIYVVNGQNYDKDRFIFSSTNDLKLPDGENQIVFKFRTTVKQGTDDFRTYDSDTVIAKFTINSTHARMIMPNYWTFTEAQDGIKNLSWQIKTDKGEQLSVTQDTLPGNGIQIARDYEKEVRNYNNHNGPAAISSQSALLTGPIEGNNENVPSKRYKNDDPALQATTSEMLKYWYQKADDKTKKQFNEYLKSQQ</sequence>
<evidence type="ECO:0000256" key="3">
    <source>
        <dbReference type="HAMAP-Rule" id="MF_00789"/>
    </source>
</evidence>
<dbReference type="InterPro" id="IPR018635">
    <property type="entry name" value="UPF0319"/>
</dbReference>
<evidence type="ECO:0000256" key="1">
    <source>
        <dbReference type="ARBA" id="ARBA00008490"/>
    </source>
</evidence>
<name>A0AAN2CCX2_9ENTR</name>
<dbReference type="EMBL" id="AP026407">
    <property type="protein sequence ID" value="BDO12170.1"/>
    <property type="molecule type" value="Genomic_DNA"/>
</dbReference>
<accession>A0AAN2CCX2</accession>
<comment type="similarity">
    <text evidence="1 3">Belongs to the UPF0319 family.</text>
</comment>
<evidence type="ECO:0000256" key="2">
    <source>
        <dbReference type="ARBA" id="ARBA00022729"/>
    </source>
</evidence>
<dbReference type="Proteomes" id="UP001058353">
    <property type="component" value="Chromosome"/>
</dbReference>
<feature type="signal peptide" evidence="3">
    <location>
        <begin position="1"/>
        <end position="21"/>
    </location>
</feature>
<dbReference type="PANTHER" id="PTHR38108:SF1">
    <property type="entry name" value="UPF0319 PROTEIN YCCT"/>
    <property type="match status" value="1"/>
</dbReference>
<dbReference type="AlphaFoldDB" id="A0AAN2CCX2"/>
<keyword evidence="2 3" id="KW-0732">Signal</keyword>
<organism evidence="4 5">
    <name type="scientific">Klebsiella quasipneumoniae subsp. quasipneumoniae</name>
    <dbReference type="NCBI Taxonomy" id="1667327"/>
    <lineage>
        <taxon>Bacteria</taxon>
        <taxon>Pseudomonadati</taxon>
        <taxon>Pseudomonadota</taxon>
        <taxon>Gammaproteobacteria</taxon>
        <taxon>Enterobacterales</taxon>
        <taxon>Enterobacteriaceae</taxon>
        <taxon>Klebsiella/Raoultella group</taxon>
        <taxon>Klebsiella</taxon>
        <taxon>Klebsiella pneumoniae complex</taxon>
    </lineage>
</organism>
<reference evidence="4" key="1">
    <citation type="submission" date="2022-07" db="EMBL/GenBank/DDBJ databases">
        <title>Complete genome sequence of carbapenem-resistant Klebsiella spp. in Japan.</title>
        <authorList>
            <person name="Maehana S."/>
            <person name="Suzuki M."/>
            <person name="Kitasato H."/>
        </authorList>
    </citation>
    <scope>NUCLEOTIDE SEQUENCE</scope>
    <source>
        <strain evidence="4">KAM644</strain>
    </source>
</reference>